<proteinExistence type="predicted"/>
<name>A0ACC2SM18_9FUNG</name>
<reference evidence="1" key="1">
    <citation type="submission" date="2022-04" db="EMBL/GenBank/DDBJ databases">
        <title>Genome of the entomopathogenic fungus Entomophthora muscae.</title>
        <authorList>
            <person name="Elya C."/>
            <person name="Lovett B.R."/>
            <person name="Lee E."/>
            <person name="Macias A.M."/>
            <person name="Hajek A.E."/>
            <person name="De Bivort B.L."/>
            <person name="Kasson M.T."/>
            <person name="De Fine Licht H.H."/>
            <person name="Stajich J.E."/>
        </authorList>
    </citation>
    <scope>NUCLEOTIDE SEQUENCE</scope>
    <source>
        <strain evidence="1">Berkeley</strain>
    </source>
</reference>
<comment type="caution">
    <text evidence="1">The sequence shown here is derived from an EMBL/GenBank/DDBJ whole genome shotgun (WGS) entry which is preliminary data.</text>
</comment>
<keyword evidence="2" id="KW-1185">Reference proteome</keyword>
<dbReference type="Proteomes" id="UP001165960">
    <property type="component" value="Unassembled WGS sequence"/>
</dbReference>
<organism evidence="1 2">
    <name type="scientific">Entomophthora muscae</name>
    <dbReference type="NCBI Taxonomy" id="34485"/>
    <lineage>
        <taxon>Eukaryota</taxon>
        <taxon>Fungi</taxon>
        <taxon>Fungi incertae sedis</taxon>
        <taxon>Zoopagomycota</taxon>
        <taxon>Entomophthoromycotina</taxon>
        <taxon>Entomophthoromycetes</taxon>
        <taxon>Entomophthorales</taxon>
        <taxon>Entomophthoraceae</taxon>
        <taxon>Entomophthora</taxon>
    </lineage>
</organism>
<evidence type="ECO:0000313" key="2">
    <source>
        <dbReference type="Proteomes" id="UP001165960"/>
    </source>
</evidence>
<feature type="non-terminal residue" evidence="1">
    <location>
        <position position="116"/>
    </location>
</feature>
<evidence type="ECO:0000313" key="1">
    <source>
        <dbReference type="EMBL" id="KAJ9063398.1"/>
    </source>
</evidence>
<dbReference type="EMBL" id="QTSX02004972">
    <property type="protein sequence ID" value="KAJ9063398.1"/>
    <property type="molecule type" value="Genomic_DNA"/>
</dbReference>
<accession>A0ACC2SM18</accession>
<gene>
    <name evidence="1" type="ORF">DSO57_1000726</name>
</gene>
<sequence length="116" mass="12783">MTPPLTLQPNHLQEPAAPRKSTSTQIFDILYITLTVLNDFMVPFSGPWAILGKSLSYIVKLAPILWWALSSGPMGHPPTSSLEPTTGWIPDTMGSLNHYQQSPYSNEDLRAGEGVF</sequence>
<protein>
    <submittedName>
        <fullName evidence="1">Uncharacterized protein</fullName>
    </submittedName>
</protein>